<evidence type="ECO:0000259" key="1">
    <source>
        <dbReference type="Pfam" id="PF07693"/>
    </source>
</evidence>
<dbReference type="InterPro" id="IPR011646">
    <property type="entry name" value="KAP_P-loop"/>
</dbReference>
<proteinExistence type="predicted"/>
<evidence type="ECO:0000313" key="3">
    <source>
        <dbReference type="Proteomes" id="UP000231094"/>
    </source>
</evidence>
<evidence type="ECO:0000313" key="2">
    <source>
        <dbReference type="EMBL" id="PIT65250.1"/>
    </source>
</evidence>
<dbReference type="Gene3D" id="3.40.50.300">
    <property type="entry name" value="P-loop containing nucleotide triphosphate hydrolases"/>
    <property type="match status" value="1"/>
</dbReference>
<protein>
    <recommendedName>
        <fullName evidence="1">KAP NTPase domain-containing protein</fullName>
    </recommendedName>
</protein>
<dbReference type="Pfam" id="PF07693">
    <property type="entry name" value="KAP_NTPase"/>
    <property type="match status" value="1"/>
</dbReference>
<dbReference type="Proteomes" id="UP000231094">
    <property type="component" value="Unassembled WGS sequence"/>
</dbReference>
<dbReference type="AlphaFoldDB" id="A0A2N9Y7M9"/>
<dbReference type="InterPro" id="IPR027417">
    <property type="entry name" value="P-loop_NTPase"/>
</dbReference>
<dbReference type="SUPFAM" id="SSF52540">
    <property type="entry name" value="P-loop containing nucleoside triphosphate hydrolases"/>
    <property type="match status" value="1"/>
</dbReference>
<sequence>MKSYCTLSGCVVKPANGYIFMHFSGLISVLQPFRNIIIQSLITPISRTGEYRQNIVKQGKSIMGKLSLSKCQPIEIDADNPFKNDALDREANITVLTQFITSFEQSIVLCIDGGWGQGKTTFIKMWQQYLKNQHIPTIYFNAWESDYTDDALIALIGEISLSIKELEFQDKTQATKIIARIYEYTANLTKVVLPSVTNLSIKALFGCFANTNELAKALGALSESLVKEQIKKYEKSRKTLSKFKKDLSELAQCYADGKEQKPLVIFIDELDRCRPDFAIEVLEKAKHLFNVDNIIFVLATDKTQLGHSIRAVYGQGLDVNGYLRRFIDFDYFLPQSNQPYILYLMNKFSLNEYLLKKEEDKIDTKYFLEIIVDRYKLTLREQEAFCNIFNIVVRTKINFSLEDLNNLFLLIFLIVLKLKSPDIYKKISNGNDISDFLYKTLVSIHSNCKLDEEAAPYCLHILRNLFLIIIGNLRCSSFLPEPIIEKYAKTCNINKNEENKILKNLTTTFVSKNSNIFINLTNLMVIKNSIEISNSFVIN</sequence>
<feature type="domain" description="KAP NTPase" evidence="1">
    <location>
        <begin position="95"/>
        <end position="394"/>
    </location>
</feature>
<accession>A0A2N9Y7M9</accession>
<name>A0A2N9Y7M9_9NEIS</name>
<comment type="caution">
    <text evidence="2">The sequence shown here is derived from an EMBL/GenBank/DDBJ whole genome shotgun (WGS) entry which is preliminary data.</text>
</comment>
<gene>
    <name evidence="2" type="ORF">BHC47_02050</name>
</gene>
<organism evidence="2 3">
    <name type="scientific">Snodgrassella alvi</name>
    <dbReference type="NCBI Taxonomy" id="1196083"/>
    <lineage>
        <taxon>Bacteria</taxon>
        <taxon>Pseudomonadati</taxon>
        <taxon>Pseudomonadota</taxon>
        <taxon>Betaproteobacteria</taxon>
        <taxon>Neisseriales</taxon>
        <taxon>Neisseriaceae</taxon>
        <taxon>Snodgrassella</taxon>
    </lineage>
</organism>
<dbReference type="EMBL" id="MEIV01000007">
    <property type="protein sequence ID" value="PIT65250.1"/>
    <property type="molecule type" value="Genomic_DNA"/>
</dbReference>
<reference evidence="2 3" key="1">
    <citation type="journal article" date="2017" name="MBio">
        <title>Type VI secretion-mediated competition in the bee gut microbiome.</title>
        <authorList>
            <person name="Steele M.I."/>
            <person name="Kwong W.K."/>
            <person name="Powell J.E."/>
            <person name="Whiteley M."/>
            <person name="Moran N.A."/>
        </authorList>
    </citation>
    <scope>NUCLEOTIDE SEQUENCE [LARGE SCALE GENOMIC DNA]</scope>
    <source>
        <strain evidence="2 3">PEB0171</strain>
    </source>
</reference>